<evidence type="ECO:0000256" key="1">
    <source>
        <dbReference type="SAM" id="MobiDB-lite"/>
    </source>
</evidence>
<feature type="region of interest" description="Disordered" evidence="1">
    <location>
        <begin position="86"/>
        <end position="148"/>
    </location>
</feature>
<evidence type="ECO:0000313" key="3">
    <source>
        <dbReference type="Proteomes" id="UP000694044"/>
    </source>
</evidence>
<dbReference type="AlphaFoldDB" id="A0A8T1V550"/>
<gene>
    <name evidence="2" type="ORF">PHYPSEUDO_014438</name>
</gene>
<evidence type="ECO:0000313" key="2">
    <source>
        <dbReference type="EMBL" id="KAG7376111.1"/>
    </source>
</evidence>
<dbReference type="Proteomes" id="UP000694044">
    <property type="component" value="Unassembled WGS sequence"/>
</dbReference>
<feature type="compositionally biased region" description="Basic and acidic residues" evidence="1">
    <location>
        <begin position="110"/>
        <end position="125"/>
    </location>
</feature>
<dbReference type="EMBL" id="JAGDFM010000810">
    <property type="protein sequence ID" value="KAG7376111.1"/>
    <property type="molecule type" value="Genomic_DNA"/>
</dbReference>
<proteinExistence type="predicted"/>
<protein>
    <submittedName>
        <fullName evidence="2">Uncharacterized protein</fullName>
    </submittedName>
</protein>
<keyword evidence="3" id="KW-1185">Reference proteome</keyword>
<accession>A0A8T1V550</accession>
<sequence length="163" mass="18365">MIRGRKWYIMDYIYENSNYLNHHGKNRRCNPNGTTRQFPSADFVDKDKLEKMKELSVTRNPRQVALECNFEPTECVKDKVKLAKRKRGASVVDETGVPDLGEESPASESAYERGSEEQSGERDGVMADLAASVTIDDPESDRAVKVLSSDRVRPGKVEEQLGL</sequence>
<name>A0A8T1V550_9STRA</name>
<reference evidence="2" key="1">
    <citation type="submission" date="2021-02" db="EMBL/GenBank/DDBJ databases">
        <authorList>
            <person name="Palmer J.M."/>
        </authorList>
    </citation>
    <scope>NUCLEOTIDE SEQUENCE</scope>
    <source>
        <strain evidence="2">SCRP734</strain>
    </source>
</reference>
<comment type="caution">
    <text evidence="2">The sequence shown here is derived from an EMBL/GenBank/DDBJ whole genome shotgun (WGS) entry which is preliminary data.</text>
</comment>
<organism evidence="2 3">
    <name type="scientific">Phytophthora pseudosyringae</name>
    <dbReference type="NCBI Taxonomy" id="221518"/>
    <lineage>
        <taxon>Eukaryota</taxon>
        <taxon>Sar</taxon>
        <taxon>Stramenopiles</taxon>
        <taxon>Oomycota</taxon>
        <taxon>Peronosporomycetes</taxon>
        <taxon>Peronosporales</taxon>
        <taxon>Peronosporaceae</taxon>
        <taxon>Phytophthora</taxon>
    </lineage>
</organism>